<evidence type="ECO:0000256" key="1">
    <source>
        <dbReference type="SAM" id="MobiDB-lite"/>
    </source>
</evidence>
<accession>A0A3M7MB58</accession>
<organism evidence="2 3">
    <name type="scientific">Pyrenophora seminiperda CCB06</name>
    <dbReference type="NCBI Taxonomy" id="1302712"/>
    <lineage>
        <taxon>Eukaryota</taxon>
        <taxon>Fungi</taxon>
        <taxon>Dikarya</taxon>
        <taxon>Ascomycota</taxon>
        <taxon>Pezizomycotina</taxon>
        <taxon>Dothideomycetes</taxon>
        <taxon>Pleosporomycetidae</taxon>
        <taxon>Pleosporales</taxon>
        <taxon>Pleosporineae</taxon>
        <taxon>Pleosporaceae</taxon>
        <taxon>Pyrenophora</taxon>
    </lineage>
</organism>
<dbReference type="AlphaFoldDB" id="A0A3M7MB58"/>
<evidence type="ECO:0000313" key="2">
    <source>
        <dbReference type="EMBL" id="RMZ71765.1"/>
    </source>
</evidence>
<sequence length="225" mass="23738">MLAPQSTHATTYGPGASNMNSPSSQESHRPETLGSNDPATGLAAPQNSMTDTDFDTVTTNLEEPIYMTPADTTGNAPMITAAPPATSHGQPLDFSELYHSLEAANGWLTIPRPISQAVPSTLAPSASSYNTSLPPHPMVTQSLPVTSTVFSENGDVNSEEAAQMQDQTESEGEDSEYNIISSTDPSSPSSWNLVSLASADGYRIESLDLGSDDDEGYDDCEDESS</sequence>
<evidence type="ECO:0000313" key="3">
    <source>
        <dbReference type="Proteomes" id="UP000265663"/>
    </source>
</evidence>
<feature type="compositionally biased region" description="Polar residues" evidence="1">
    <location>
        <begin position="45"/>
        <end position="54"/>
    </location>
</feature>
<feature type="region of interest" description="Disordered" evidence="1">
    <location>
        <begin position="154"/>
        <end position="192"/>
    </location>
</feature>
<dbReference type="Proteomes" id="UP000265663">
    <property type="component" value="Unassembled WGS sequence"/>
</dbReference>
<reference evidence="2 3" key="1">
    <citation type="journal article" date="2014" name="PLoS ONE">
        <title>De novo Genome Assembly of the Fungal Plant Pathogen Pyrenophora semeniperda.</title>
        <authorList>
            <person name="Soliai M.M."/>
            <person name="Meyer S.E."/>
            <person name="Udall J.A."/>
            <person name="Elzinga D.E."/>
            <person name="Hermansen R.A."/>
            <person name="Bodily P.M."/>
            <person name="Hart A.A."/>
            <person name="Coleman C.E."/>
        </authorList>
    </citation>
    <scope>NUCLEOTIDE SEQUENCE [LARGE SCALE GENOMIC DNA]</scope>
    <source>
        <strain evidence="2 3">CCB06</strain>
        <tissue evidence="2">Mycelium</tissue>
    </source>
</reference>
<feature type="compositionally biased region" description="Acidic residues" evidence="1">
    <location>
        <begin position="210"/>
        <end position="225"/>
    </location>
</feature>
<keyword evidence="3" id="KW-1185">Reference proteome</keyword>
<proteinExistence type="predicted"/>
<feature type="region of interest" description="Disordered" evidence="1">
    <location>
        <begin position="1"/>
        <end position="54"/>
    </location>
</feature>
<feature type="region of interest" description="Disordered" evidence="1">
    <location>
        <begin position="206"/>
        <end position="225"/>
    </location>
</feature>
<feature type="compositionally biased region" description="Low complexity" evidence="1">
    <location>
        <begin position="181"/>
        <end position="190"/>
    </location>
</feature>
<protein>
    <submittedName>
        <fullName evidence="2">Uncharacterized protein</fullName>
    </submittedName>
</protein>
<name>A0A3M7MB58_9PLEO</name>
<feature type="compositionally biased region" description="Polar residues" evidence="1">
    <location>
        <begin position="1"/>
        <end position="10"/>
    </location>
</feature>
<gene>
    <name evidence="2" type="ORF">GMOD_00006912</name>
</gene>
<dbReference type="EMBL" id="KE747827">
    <property type="protein sequence ID" value="RMZ71765.1"/>
    <property type="molecule type" value="Genomic_DNA"/>
</dbReference>